<sequence>MISNRLLSAFKNRVQPLIKASYFSPSSSKQISHISLYRTYSNVTERKKFNFRTIAASIFGSGTSIFGSGSLLAIGFFGAKDKNGLKLKGDDSSVMKVKKEAPELPCEEAIITLAPNVPPPLKRNYPARVRVKMDTQTANIPLTRQHKYRAWLFNKGCPGPFIRARVGDILEVEFTNKDEDGIAHNIDFHCVTGPGGGSPLLFTENNQTKVGSFKLLYPGLYQYHCAAAPIPMHIANGMYGLVLVEPEEGLPPVDKEFYVMQSEFYTEQSTEDPRMLEYSYLDGLNEKPQYIFFNGREGALTDNPLMTELDQTIRIYFGNAGPNLTSSFHVIGAIFDKVYREGGLISPPERGIATTTVPPGGAAVVELKTVVPGTMTLVDHSIYRIDKGAVGYLKVAGERRPELYDGDDRPTPCPGCKLHE</sequence>
<reference evidence="2" key="1">
    <citation type="submission" date="2022-11" db="UniProtKB">
        <authorList>
            <consortium name="WormBaseParasite"/>
        </authorList>
    </citation>
    <scope>IDENTIFICATION</scope>
</reference>
<protein>
    <submittedName>
        <fullName evidence="2">Copper-containing nitrite reductase</fullName>
    </submittedName>
</protein>
<accession>A0AC35FCB9</accession>
<evidence type="ECO:0000313" key="2">
    <source>
        <dbReference type="WBParaSite" id="PS1159_v2.g15599.t1"/>
    </source>
</evidence>
<name>A0AC35FCB9_9BILA</name>
<proteinExistence type="predicted"/>
<dbReference type="Proteomes" id="UP000887580">
    <property type="component" value="Unplaced"/>
</dbReference>
<evidence type="ECO:0000313" key="1">
    <source>
        <dbReference type="Proteomes" id="UP000887580"/>
    </source>
</evidence>
<organism evidence="1 2">
    <name type="scientific">Panagrolaimus sp. PS1159</name>
    <dbReference type="NCBI Taxonomy" id="55785"/>
    <lineage>
        <taxon>Eukaryota</taxon>
        <taxon>Metazoa</taxon>
        <taxon>Ecdysozoa</taxon>
        <taxon>Nematoda</taxon>
        <taxon>Chromadorea</taxon>
        <taxon>Rhabditida</taxon>
        <taxon>Tylenchina</taxon>
        <taxon>Panagrolaimomorpha</taxon>
        <taxon>Panagrolaimoidea</taxon>
        <taxon>Panagrolaimidae</taxon>
        <taxon>Panagrolaimus</taxon>
    </lineage>
</organism>
<dbReference type="WBParaSite" id="PS1159_v2.g15599.t1">
    <property type="protein sequence ID" value="PS1159_v2.g15599.t1"/>
    <property type="gene ID" value="PS1159_v2.g15599"/>
</dbReference>